<dbReference type="OrthoDB" id="2678957at2"/>
<accession>A0A1I1ZSG7</accession>
<dbReference type="RefSeq" id="WP_090086966.1">
    <property type="nucleotide sequence ID" value="NZ_FOMR01000013.1"/>
</dbReference>
<dbReference type="Proteomes" id="UP000199474">
    <property type="component" value="Unassembled WGS sequence"/>
</dbReference>
<reference evidence="2" key="1">
    <citation type="submission" date="2016-10" db="EMBL/GenBank/DDBJ databases">
        <authorList>
            <person name="Varghese N."/>
            <person name="Submissions S."/>
        </authorList>
    </citation>
    <scope>NUCLEOTIDE SEQUENCE [LARGE SCALE GENOMIC DNA]</scope>
    <source>
        <strain evidence="2">DSM 22530</strain>
    </source>
</reference>
<name>A0A1I1ZSG7_9BACI</name>
<evidence type="ECO:0000313" key="2">
    <source>
        <dbReference type="Proteomes" id="UP000199474"/>
    </source>
</evidence>
<keyword evidence="2" id="KW-1185">Reference proteome</keyword>
<protein>
    <submittedName>
        <fullName evidence="1">Uncharacterized protein</fullName>
    </submittedName>
</protein>
<gene>
    <name evidence="1" type="ORF">SAMN05216238_11342</name>
</gene>
<proteinExistence type="predicted"/>
<sequence length="110" mass="12670">MDKNEMEQKVIESYQQDEKMMILVYAQWCINHNIDPVVLYEQAYPGQFDNQALKDALELTVSKQESEHIPNETILNILQVFGNNDLAFVVQEEIDKAERNGGRSHEGADD</sequence>
<evidence type="ECO:0000313" key="1">
    <source>
        <dbReference type="EMBL" id="SFE34338.1"/>
    </source>
</evidence>
<dbReference type="AlphaFoldDB" id="A0A1I1ZSG7"/>
<dbReference type="EMBL" id="FOMR01000013">
    <property type="protein sequence ID" value="SFE34338.1"/>
    <property type="molecule type" value="Genomic_DNA"/>
</dbReference>
<dbReference type="STRING" id="640948.SAMN05216238_11342"/>
<organism evidence="1 2">
    <name type="scientific">Lentibacillus persicus</name>
    <dbReference type="NCBI Taxonomy" id="640948"/>
    <lineage>
        <taxon>Bacteria</taxon>
        <taxon>Bacillati</taxon>
        <taxon>Bacillota</taxon>
        <taxon>Bacilli</taxon>
        <taxon>Bacillales</taxon>
        <taxon>Bacillaceae</taxon>
        <taxon>Lentibacillus</taxon>
    </lineage>
</organism>